<dbReference type="SUPFAM" id="SSF53335">
    <property type="entry name" value="S-adenosyl-L-methionine-dependent methyltransferases"/>
    <property type="match status" value="1"/>
</dbReference>
<evidence type="ECO:0000259" key="1">
    <source>
        <dbReference type="Pfam" id="PF05050"/>
    </source>
</evidence>
<keyword evidence="3" id="KW-1185">Reference proteome</keyword>
<sequence length="289" mass="31316">MINAIKTRLTRRLKALRGTALAENLPPSRPPCCYLGDQRALAVTGGGHKIFLDTRDVGLTPHIALDGIWEVHIEKLVRRLLRPAATVVEVGANMGYHTLSMAEAVGPTGRVHAFEANPRMVALLRDSIAVNGYDDRVTLHLLAAMDAPGSLSFATHPSHAGSGYVVRGVPAADFTEHVTVEGARIDDRLPDLPEVDLFRLDCEGSEPPALRGAEGLLRRSRDAVIVTEWGSGMMSRHGPVAEHEAWLGGLGFVHCLEVDSQGSLHRRELGTLSDVVLADLVFSRRPLVF</sequence>
<dbReference type="Gene3D" id="3.40.50.150">
    <property type="entry name" value="Vaccinia Virus protein VP39"/>
    <property type="match status" value="1"/>
</dbReference>
<dbReference type="Pfam" id="PF05050">
    <property type="entry name" value="Methyltransf_21"/>
    <property type="match status" value="1"/>
</dbReference>
<protein>
    <recommendedName>
        <fullName evidence="1">Methyltransferase FkbM domain-containing protein</fullName>
    </recommendedName>
</protein>
<dbReference type="InterPro" id="IPR052514">
    <property type="entry name" value="SAM-dependent_MTase"/>
</dbReference>
<reference evidence="3" key="1">
    <citation type="submission" date="2018-05" db="EMBL/GenBank/DDBJ databases">
        <authorList>
            <person name="Du Z."/>
            <person name="Wang X."/>
        </authorList>
    </citation>
    <scope>NUCLEOTIDE SEQUENCE [LARGE SCALE GENOMIC DNA]</scope>
    <source>
        <strain evidence="3">CQN31</strain>
    </source>
</reference>
<name>A0A317F4G8_9PROT</name>
<evidence type="ECO:0000313" key="3">
    <source>
        <dbReference type="Proteomes" id="UP000245765"/>
    </source>
</evidence>
<dbReference type="InterPro" id="IPR006342">
    <property type="entry name" value="FkbM_mtfrase"/>
</dbReference>
<dbReference type="OrthoDB" id="5679686at2"/>
<proteinExistence type="predicted"/>
<dbReference type="NCBIfam" id="TIGR01444">
    <property type="entry name" value="fkbM_fam"/>
    <property type="match status" value="1"/>
</dbReference>
<dbReference type="PANTHER" id="PTHR34203">
    <property type="entry name" value="METHYLTRANSFERASE, FKBM FAMILY PROTEIN"/>
    <property type="match status" value="1"/>
</dbReference>
<dbReference type="AlphaFoldDB" id="A0A317F4G8"/>
<dbReference type="PANTHER" id="PTHR34203:SF13">
    <property type="entry name" value="EXPRESSED PROTEIN"/>
    <property type="match status" value="1"/>
</dbReference>
<gene>
    <name evidence="2" type="ORF">DFH01_27330</name>
</gene>
<accession>A0A317F4G8</accession>
<dbReference type="RefSeq" id="WP_109873705.1">
    <property type="nucleotide sequence ID" value="NZ_QGNA01000009.1"/>
</dbReference>
<feature type="domain" description="Methyltransferase FkbM" evidence="1">
    <location>
        <begin position="89"/>
        <end position="252"/>
    </location>
</feature>
<dbReference type="EMBL" id="QGNA01000009">
    <property type="protein sequence ID" value="PWS34044.1"/>
    <property type="molecule type" value="Genomic_DNA"/>
</dbReference>
<organism evidence="2 3">
    <name type="scientific">Falsiroseomonas bella</name>
    <dbReference type="NCBI Taxonomy" id="2184016"/>
    <lineage>
        <taxon>Bacteria</taxon>
        <taxon>Pseudomonadati</taxon>
        <taxon>Pseudomonadota</taxon>
        <taxon>Alphaproteobacteria</taxon>
        <taxon>Acetobacterales</taxon>
        <taxon>Roseomonadaceae</taxon>
        <taxon>Falsiroseomonas</taxon>
    </lineage>
</organism>
<evidence type="ECO:0000313" key="2">
    <source>
        <dbReference type="EMBL" id="PWS34044.1"/>
    </source>
</evidence>
<comment type="caution">
    <text evidence="2">The sequence shown here is derived from an EMBL/GenBank/DDBJ whole genome shotgun (WGS) entry which is preliminary data.</text>
</comment>
<dbReference type="Proteomes" id="UP000245765">
    <property type="component" value="Unassembled WGS sequence"/>
</dbReference>
<dbReference type="InterPro" id="IPR029063">
    <property type="entry name" value="SAM-dependent_MTases_sf"/>
</dbReference>